<reference evidence="1" key="1">
    <citation type="submission" date="2017-07" db="EMBL/GenBank/DDBJ databases">
        <title>Taro Niue Genome Assembly and Annotation.</title>
        <authorList>
            <person name="Atibalentja N."/>
            <person name="Keating K."/>
            <person name="Fields C.J."/>
        </authorList>
    </citation>
    <scope>NUCLEOTIDE SEQUENCE</scope>
    <source>
        <strain evidence="1">Niue_2</strain>
        <tissue evidence="1">Leaf</tissue>
    </source>
</reference>
<gene>
    <name evidence="1" type="ORF">Taro_009485</name>
</gene>
<dbReference type="OrthoDB" id="198652at2759"/>
<dbReference type="Pfam" id="PF09419">
    <property type="entry name" value="PGP_phosphatase"/>
    <property type="match status" value="1"/>
</dbReference>
<proteinExistence type="predicted"/>
<protein>
    <recommendedName>
        <fullName evidence="3">Phosphatidylglycerophosphatase GEP4, mitochondrial</fullName>
    </recommendedName>
</protein>
<sequence>MSHHACVHHGCPLPSCSPPPLFVPLPLRSPPRRFLCFVPRINSRRRRSRSRSRSSCCGGDIATTTSRSSVLGDSRGARAEGSGMVMGGTSLRRWFEEVLGQRLNLAGIASFARVMATEEGRRLAIPHLWAPDIRWIDWRELERLGFRGIVFDKDNTITAPYSLSLWPPISASLAQCVSTFPGRVAVFSNSAGLYRYDPDGSKAKTLEDAIGGIHVIMHGKCTSLVNSC</sequence>
<comment type="caution">
    <text evidence="1">The sequence shown here is derived from an EMBL/GenBank/DDBJ whole genome shotgun (WGS) entry which is preliminary data.</text>
</comment>
<accession>A0A843UA40</accession>
<dbReference type="AlphaFoldDB" id="A0A843UA40"/>
<dbReference type="Proteomes" id="UP000652761">
    <property type="component" value="Unassembled WGS sequence"/>
</dbReference>
<name>A0A843UA40_COLES</name>
<organism evidence="1 2">
    <name type="scientific">Colocasia esculenta</name>
    <name type="common">Wild taro</name>
    <name type="synonym">Arum esculentum</name>
    <dbReference type="NCBI Taxonomy" id="4460"/>
    <lineage>
        <taxon>Eukaryota</taxon>
        <taxon>Viridiplantae</taxon>
        <taxon>Streptophyta</taxon>
        <taxon>Embryophyta</taxon>
        <taxon>Tracheophyta</taxon>
        <taxon>Spermatophyta</taxon>
        <taxon>Magnoliopsida</taxon>
        <taxon>Liliopsida</taxon>
        <taxon>Araceae</taxon>
        <taxon>Aroideae</taxon>
        <taxon>Colocasieae</taxon>
        <taxon>Colocasia</taxon>
    </lineage>
</organism>
<evidence type="ECO:0000313" key="2">
    <source>
        <dbReference type="Proteomes" id="UP000652761"/>
    </source>
</evidence>
<keyword evidence="2" id="KW-1185">Reference proteome</keyword>
<dbReference type="GO" id="GO:0008962">
    <property type="term" value="F:phosphatidylglycerophosphatase activity"/>
    <property type="evidence" value="ECO:0007669"/>
    <property type="project" value="InterPro"/>
</dbReference>
<dbReference type="InterPro" id="IPR027706">
    <property type="entry name" value="PGP_Pase"/>
</dbReference>
<evidence type="ECO:0008006" key="3">
    <source>
        <dbReference type="Google" id="ProtNLM"/>
    </source>
</evidence>
<dbReference type="EMBL" id="NMUH01000330">
    <property type="protein sequence ID" value="MQL77089.1"/>
    <property type="molecule type" value="Genomic_DNA"/>
</dbReference>
<evidence type="ECO:0000313" key="1">
    <source>
        <dbReference type="EMBL" id="MQL77089.1"/>
    </source>
</evidence>